<evidence type="ECO:0000313" key="3">
    <source>
        <dbReference type="Proteomes" id="UP001057291"/>
    </source>
</evidence>
<sequence>MDDTQTVRSTILDTGNTGVSDTDNREDLDRGLEAELAMVTESESACIQCPHRPVDTYHGKES</sequence>
<dbReference type="Proteomes" id="UP001057291">
    <property type="component" value="Unassembled WGS sequence"/>
</dbReference>
<accession>A0AAV4LAH5</accession>
<organism evidence="2 3">
    <name type="scientific">Collibacillus ludicampi</name>
    <dbReference type="NCBI Taxonomy" id="2771369"/>
    <lineage>
        <taxon>Bacteria</taxon>
        <taxon>Bacillati</taxon>
        <taxon>Bacillota</taxon>
        <taxon>Bacilli</taxon>
        <taxon>Bacillales</taxon>
        <taxon>Alicyclobacillaceae</taxon>
        <taxon>Collibacillus</taxon>
    </lineage>
</organism>
<feature type="region of interest" description="Disordered" evidence="1">
    <location>
        <begin position="1"/>
        <end position="25"/>
    </location>
</feature>
<feature type="compositionally biased region" description="Polar residues" evidence="1">
    <location>
        <begin position="1"/>
        <end position="21"/>
    </location>
</feature>
<proteinExistence type="predicted"/>
<name>A0AAV4LAH5_9BACL</name>
<gene>
    <name evidence="2" type="ORF">DNHGIG_03250</name>
</gene>
<comment type="caution">
    <text evidence="2">The sequence shown here is derived from an EMBL/GenBank/DDBJ whole genome shotgun (WGS) entry which is preliminary data.</text>
</comment>
<dbReference type="AlphaFoldDB" id="A0AAV4LAH5"/>
<reference evidence="2" key="1">
    <citation type="journal article" date="2023" name="Int. J. Syst. Evol. Microbiol.">
        <title>Collibacillus ludicampi gen. nov., sp. nov., a new soil bacterium of the family Alicyclobacillaceae.</title>
        <authorList>
            <person name="Jojima T."/>
            <person name="Ioku Y."/>
            <person name="Fukuta Y."/>
            <person name="Shirasaka N."/>
            <person name="Matsumura Y."/>
            <person name="Mori M."/>
        </authorList>
    </citation>
    <scope>NUCLEOTIDE SEQUENCE</scope>
    <source>
        <strain evidence="2">TP075</strain>
    </source>
</reference>
<keyword evidence="3" id="KW-1185">Reference proteome</keyword>
<evidence type="ECO:0000313" key="2">
    <source>
        <dbReference type="EMBL" id="GIM44776.1"/>
    </source>
</evidence>
<dbReference type="EMBL" id="BOQE01000001">
    <property type="protein sequence ID" value="GIM44776.1"/>
    <property type="molecule type" value="Genomic_DNA"/>
</dbReference>
<evidence type="ECO:0000256" key="1">
    <source>
        <dbReference type="SAM" id="MobiDB-lite"/>
    </source>
</evidence>
<protein>
    <submittedName>
        <fullName evidence="2">Uncharacterized protein</fullName>
    </submittedName>
</protein>